<dbReference type="Proteomes" id="UP000249402">
    <property type="component" value="Unassembled WGS sequence"/>
</dbReference>
<evidence type="ECO:0000256" key="1">
    <source>
        <dbReference type="SAM" id="MobiDB-lite"/>
    </source>
</evidence>
<evidence type="ECO:0000313" key="3">
    <source>
        <dbReference type="Proteomes" id="UP000249402"/>
    </source>
</evidence>
<dbReference type="RefSeq" id="XP_025575783.1">
    <property type="nucleotide sequence ID" value="XM_025720869.1"/>
</dbReference>
<name>A0A395H0V6_9EURO</name>
<dbReference type="GeneID" id="37225734"/>
<accession>A0A395H0V6</accession>
<sequence>MTLGRKIRVPFSRIGDYAAREELGRVETEPCRERWTVSWTSIPGAPLSTCFCGGSGSCAHHTKRAGAVPQPGVCYISTNQYIPSQADPILVLPAEQESANLRPSPRSAVRLGDAGLSTPRPAPLAIGPRPKLLGPASPRPRDSLDDHVSLVSQAATS</sequence>
<dbReference type="VEuPathDB" id="FungiDB:BO80DRAFT_434385"/>
<evidence type="ECO:0000313" key="2">
    <source>
        <dbReference type="EMBL" id="RAL01456.1"/>
    </source>
</evidence>
<keyword evidence="3" id="KW-1185">Reference proteome</keyword>
<feature type="compositionally biased region" description="Basic and acidic residues" evidence="1">
    <location>
        <begin position="139"/>
        <end position="148"/>
    </location>
</feature>
<protein>
    <submittedName>
        <fullName evidence="2">Uncharacterized protein</fullName>
    </submittedName>
</protein>
<reference evidence="2 3" key="1">
    <citation type="submission" date="2018-02" db="EMBL/GenBank/DDBJ databases">
        <title>The genomes of Aspergillus section Nigri reveals drivers in fungal speciation.</title>
        <authorList>
            <consortium name="DOE Joint Genome Institute"/>
            <person name="Vesth T.C."/>
            <person name="Nybo J."/>
            <person name="Theobald S."/>
            <person name="Brandl J."/>
            <person name="Frisvad J.C."/>
            <person name="Nielsen K.F."/>
            <person name="Lyhne E.K."/>
            <person name="Kogle M.E."/>
            <person name="Kuo A."/>
            <person name="Riley R."/>
            <person name="Clum A."/>
            <person name="Nolan M."/>
            <person name="Lipzen A."/>
            <person name="Salamov A."/>
            <person name="Henrissat B."/>
            <person name="Wiebenga A."/>
            <person name="De vries R.P."/>
            <person name="Grigoriev I.V."/>
            <person name="Mortensen U.H."/>
            <person name="Andersen M.R."/>
            <person name="Baker S.E."/>
        </authorList>
    </citation>
    <scope>NUCLEOTIDE SEQUENCE [LARGE SCALE GENOMIC DNA]</scope>
    <source>
        <strain evidence="2 3">CBS 121593</strain>
    </source>
</reference>
<dbReference type="EMBL" id="KZ824435">
    <property type="protein sequence ID" value="RAL01456.1"/>
    <property type="molecule type" value="Genomic_DNA"/>
</dbReference>
<feature type="region of interest" description="Disordered" evidence="1">
    <location>
        <begin position="97"/>
        <end position="157"/>
    </location>
</feature>
<dbReference type="AlphaFoldDB" id="A0A395H0V6"/>
<organism evidence="2 3">
    <name type="scientific">Aspergillus ibericus CBS 121593</name>
    <dbReference type="NCBI Taxonomy" id="1448316"/>
    <lineage>
        <taxon>Eukaryota</taxon>
        <taxon>Fungi</taxon>
        <taxon>Dikarya</taxon>
        <taxon>Ascomycota</taxon>
        <taxon>Pezizomycotina</taxon>
        <taxon>Eurotiomycetes</taxon>
        <taxon>Eurotiomycetidae</taxon>
        <taxon>Eurotiales</taxon>
        <taxon>Aspergillaceae</taxon>
        <taxon>Aspergillus</taxon>
        <taxon>Aspergillus subgen. Circumdati</taxon>
    </lineage>
</organism>
<proteinExistence type="predicted"/>
<gene>
    <name evidence="2" type="ORF">BO80DRAFT_434385</name>
</gene>